<accession>A0A1F5GJ40</accession>
<dbReference type="SUPFAM" id="SSF111038">
    <property type="entry name" value="YjbQ-like"/>
    <property type="match status" value="1"/>
</dbReference>
<comment type="similarity">
    <text evidence="1">Belongs to the UPF0047 family.</text>
</comment>
<dbReference type="Proteomes" id="UP000177124">
    <property type="component" value="Unassembled WGS sequence"/>
</dbReference>
<dbReference type="Pfam" id="PF01894">
    <property type="entry name" value="YjbQ"/>
    <property type="match status" value="1"/>
</dbReference>
<evidence type="ECO:0000313" key="3">
    <source>
        <dbReference type="Proteomes" id="UP000177124"/>
    </source>
</evidence>
<comment type="caution">
    <text evidence="2">The sequence shown here is derived from an EMBL/GenBank/DDBJ whole genome shotgun (WGS) entry which is preliminary data.</text>
</comment>
<dbReference type="STRING" id="1797716.A3D07_00305"/>
<dbReference type="Gene3D" id="2.60.120.460">
    <property type="entry name" value="YjbQ-like"/>
    <property type="match status" value="1"/>
</dbReference>
<name>A0A1F5GJ40_9BACT</name>
<dbReference type="PANTHER" id="PTHR30615:SF8">
    <property type="entry name" value="UPF0047 PROTEIN C4A8.02C"/>
    <property type="match status" value="1"/>
</dbReference>
<dbReference type="AlphaFoldDB" id="A0A1F5GJ40"/>
<dbReference type="InterPro" id="IPR035917">
    <property type="entry name" value="YjbQ-like_sf"/>
</dbReference>
<dbReference type="InterPro" id="IPR001602">
    <property type="entry name" value="UPF0047_YjbQ-like"/>
</dbReference>
<dbReference type="EMBL" id="MFBF01000009">
    <property type="protein sequence ID" value="OGD91845.1"/>
    <property type="molecule type" value="Genomic_DNA"/>
</dbReference>
<evidence type="ECO:0000313" key="2">
    <source>
        <dbReference type="EMBL" id="OGD91845.1"/>
    </source>
</evidence>
<protein>
    <recommendedName>
        <fullName evidence="4">Secondary thiamine-phosphate synthase enzyme</fullName>
    </recommendedName>
</protein>
<evidence type="ECO:0008006" key="4">
    <source>
        <dbReference type="Google" id="ProtNLM"/>
    </source>
</evidence>
<dbReference type="NCBIfam" id="TIGR00149">
    <property type="entry name" value="TIGR00149_YjbQ"/>
    <property type="match status" value="1"/>
</dbReference>
<dbReference type="PANTHER" id="PTHR30615">
    <property type="entry name" value="UNCHARACTERIZED PROTEIN YJBQ-RELATED"/>
    <property type="match status" value="1"/>
</dbReference>
<organism evidence="2 3">
    <name type="scientific">Candidatus Curtissbacteria bacterium RIFCSPHIGHO2_02_FULL_42_15</name>
    <dbReference type="NCBI Taxonomy" id="1797716"/>
    <lineage>
        <taxon>Bacteria</taxon>
        <taxon>Candidatus Curtissiibacteriota</taxon>
    </lineage>
</organism>
<dbReference type="PIRSF" id="PIRSF004681">
    <property type="entry name" value="UCP004681"/>
    <property type="match status" value="1"/>
</dbReference>
<sequence>MQKAISVKTDKKRQLVDITEDVEREIAKSKVAEGAVIVFVRHTTCALIISEFEDNLEGDLLNYFEKEGPKGPFSHSHGDFLAHDPKHAGKSHTPAHILSAAIGQSVNIPLKGNRMLLGTWQRICLAEFDGPREREIIIQLLQ</sequence>
<evidence type="ECO:0000256" key="1">
    <source>
        <dbReference type="ARBA" id="ARBA00005534"/>
    </source>
</evidence>
<proteinExistence type="inferred from homology"/>
<gene>
    <name evidence="2" type="ORF">A3D07_00305</name>
</gene>
<reference evidence="2 3" key="1">
    <citation type="journal article" date="2016" name="Nat. Commun.">
        <title>Thousands of microbial genomes shed light on interconnected biogeochemical processes in an aquifer system.</title>
        <authorList>
            <person name="Anantharaman K."/>
            <person name="Brown C.T."/>
            <person name="Hug L.A."/>
            <person name="Sharon I."/>
            <person name="Castelle C.J."/>
            <person name="Probst A.J."/>
            <person name="Thomas B.C."/>
            <person name="Singh A."/>
            <person name="Wilkins M.J."/>
            <person name="Karaoz U."/>
            <person name="Brodie E.L."/>
            <person name="Williams K.H."/>
            <person name="Hubbard S.S."/>
            <person name="Banfield J.F."/>
        </authorList>
    </citation>
    <scope>NUCLEOTIDE SEQUENCE [LARGE SCALE GENOMIC DNA]</scope>
</reference>